<keyword evidence="2" id="KW-1185">Reference proteome</keyword>
<evidence type="ECO:0000313" key="2">
    <source>
        <dbReference type="Proteomes" id="UP000008850"/>
    </source>
</evidence>
<dbReference type="AlphaFoldDB" id="G4RE91"/>
<evidence type="ECO:0000313" key="1">
    <source>
        <dbReference type="EMBL" id="AEQ51855.1"/>
    </source>
</evidence>
<dbReference type="HOGENOM" id="CLU_3171309_0_0_5"/>
<dbReference type="EMBL" id="CP003075">
    <property type="protein sequence ID" value="AEQ51855.1"/>
    <property type="molecule type" value="Genomic_DNA"/>
</dbReference>
<organism evidence="1 2">
    <name type="scientific">Pelagibacterium halotolerans (strain DSM 22347 / JCM 15775 / CGMCC 1.7692 / B2)</name>
    <dbReference type="NCBI Taxonomy" id="1082931"/>
    <lineage>
        <taxon>Bacteria</taxon>
        <taxon>Pseudomonadati</taxon>
        <taxon>Pseudomonadota</taxon>
        <taxon>Alphaproteobacteria</taxon>
        <taxon>Hyphomicrobiales</taxon>
        <taxon>Devosiaceae</taxon>
        <taxon>Pelagibacterium</taxon>
    </lineage>
</organism>
<sequence>MSFTLVMIEPKTLSAAKTPHHIFIVLDAPDTRLIAPRFTGWKPEQAF</sequence>
<name>G4RE91_PELHB</name>
<gene>
    <name evidence="1" type="ordered locus">KKY_1844</name>
</gene>
<accession>G4RE91</accession>
<proteinExistence type="predicted"/>
<protein>
    <submittedName>
        <fullName evidence="1">Uncharacterized protein</fullName>
    </submittedName>
</protein>
<dbReference type="RefSeq" id="WP_014131004.1">
    <property type="nucleotide sequence ID" value="NC_016078.1"/>
</dbReference>
<dbReference type="KEGG" id="phl:KKY_1844"/>
<reference evidence="1 2" key="1">
    <citation type="journal article" date="2012" name="J. Bacteriol.">
        <title>Complete genome sequence of Pelagibacterium halotolerans B2T.</title>
        <authorList>
            <person name="Huo Y.Y."/>
            <person name="Cheng H."/>
            <person name="Han X.F."/>
            <person name="Jiang X.W."/>
            <person name="Sun C."/>
            <person name="Zhang X.Q."/>
            <person name="Zhu X.F."/>
            <person name="Liu Y.F."/>
            <person name="Li P.F."/>
            <person name="Ni P.X."/>
            <person name="Wu M."/>
        </authorList>
    </citation>
    <scope>NUCLEOTIDE SEQUENCE [LARGE SCALE GENOMIC DNA]</scope>
    <source>
        <strain evidence="2">DSM 22347 / JCM 15775 / CGMCC 1.7692 / B2</strain>
    </source>
</reference>
<dbReference type="Proteomes" id="UP000008850">
    <property type="component" value="Chromosome"/>
</dbReference>